<feature type="compositionally biased region" description="Polar residues" evidence="1">
    <location>
        <begin position="68"/>
        <end position="77"/>
    </location>
</feature>
<reference evidence="2" key="1">
    <citation type="journal article" date="2021" name="Open Biol.">
        <title>Shared evolutionary footprints suggest mitochondrial oxidative damage underlies multiple complex I losses in fungi.</title>
        <authorList>
            <person name="Schikora-Tamarit M.A."/>
            <person name="Marcet-Houben M."/>
            <person name="Nosek J."/>
            <person name="Gabaldon T."/>
        </authorList>
    </citation>
    <scope>NUCLEOTIDE SEQUENCE</scope>
    <source>
        <strain evidence="2">CBS2887</strain>
    </source>
</reference>
<dbReference type="Proteomes" id="UP000774326">
    <property type="component" value="Unassembled WGS sequence"/>
</dbReference>
<comment type="caution">
    <text evidence="2">The sequence shown here is derived from an EMBL/GenBank/DDBJ whole genome shotgun (WGS) entry which is preliminary data.</text>
</comment>
<feature type="compositionally biased region" description="Polar residues" evidence="1">
    <location>
        <begin position="163"/>
        <end position="178"/>
    </location>
</feature>
<sequence length="178" mass="19947">MNIDFFINRRAIREPVFEGPYTETGSFTRNSPIPISYINYVTAGSMSQREMFPFDITNSINITNNQIDGQPSDGNNRQENEPWVQPPQAQIGANSNAMGTIPAPTRYSPQMNDIYNSNDTRGEYFLNARLTQFQFPQSEHRNPSRHSSMDSWDSRRGIGGTSTMGSQIAANSNDIGVV</sequence>
<dbReference type="EMBL" id="JAEUBG010000495">
    <property type="protein sequence ID" value="KAH3688160.1"/>
    <property type="molecule type" value="Genomic_DNA"/>
</dbReference>
<name>A0A9P8TRC0_WICPI</name>
<evidence type="ECO:0000256" key="1">
    <source>
        <dbReference type="SAM" id="MobiDB-lite"/>
    </source>
</evidence>
<protein>
    <submittedName>
        <fullName evidence="2">Uncharacterized protein</fullName>
    </submittedName>
</protein>
<feature type="compositionally biased region" description="Polar residues" evidence="1">
    <location>
        <begin position="87"/>
        <end position="98"/>
    </location>
</feature>
<feature type="region of interest" description="Disordered" evidence="1">
    <location>
        <begin position="134"/>
        <end position="178"/>
    </location>
</feature>
<gene>
    <name evidence="2" type="ORF">WICPIJ_000855</name>
</gene>
<evidence type="ECO:0000313" key="2">
    <source>
        <dbReference type="EMBL" id="KAH3688160.1"/>
    </source>
</evidence>
<organism evidence="2 3">
    <name type="scientific">Wickerhamomyces pijperi</name>
    <name type="common">Yeast</name>
    <name type="synonym">Pichia pijperi</name>
    <dbReference type="NCBI Taxonomy" id="599730"/>
    <lineage>
        <taxon>Eukaryota</taxon>
        <taxon>Fungi</taxon>
        <taxon>Dikarya</taxon>
        <taxon>Ascomycota</taxon>
        <taxon>Saccharomycotina</taxon>
        <taxon>Saccharomycetes</taxon>
        <taxon>Phaffomycetales</taxon>
        <taxon>Wickerhamomycetaceae</taxon>
        <taxon>Wickerhamomyces</taxon>
    </lineage>
</organism>
<feature type="non-terminal residue" evidence="2">
    <location>
        <position position="178"/>
    </location>
</feature>
<feature type="region of interest" description="Disordered" evidence="1">
    <location>
        <begin position="62"/>
        <end position="102"/>
    </location>
</feature>
<evidence type="ECO:0000313" key="3">
    <source>
        <dbReference type="Proteomes" id="UP000774326"/>
    </source>
</evidence>
<keyword evidence="3" id="KW-1185">Reference proteome</keyword>
<accession>A0A9P8TRC0</accession>
<proteinExistence type="predicted"/>
<reference evidence="2" key="2">
    <citation type="submission" date="2021-01" db="EMBL/GenBank/DDBJ databases">
        <authorList>
            <person name="Schikora-Tamarit M.A."/>
        </authorList>
    </citation>
    <scope>NUCLEOTIDE SEQUENCE</scope>
    <source>
        <strain evidence="2">CBS2887</strain>
    </source>
</reference>
<dbReference type="AlphaFoldDB" id="A0A9P8TRC0"/>